<feature type="transmembrane region" description="Helical" evidence="9">
    <location>
        <begin position="90"/>
        <end position="111"/>
    </location>
</feature>
<keyword evidence="5 9" id="KW-0812">Transmembrane</keyword>
<dbReference type="InterPro" id="IPR001851">
    <property type="entry name" value="ABC_transp_permease"/>
</dbReference>
<reference evidence="11" key="1">
    <citation type="journal article" date="2019" name="Int. J. Syst. Evol. Microbiol.">
        <title>The Global Catalogue of Microorganisms (GCM) 10K type strain sequencing project: providing services to taxonomists for standard genome sequencing and annotation.</title>
        <authorList>
            <consortium name="The Broad Institute Genomics Platform"/>
            <consortium name="The Broad Institute Genome Sequencing Center for Infectious Disease"/>
            <person name="Wu L."/>
            <person name="Ma J."/>
        </authorList>
    </citation>
    <scope>NUCLEOTIDE SEQUENCE [LARGE SCALE GENOMIC DNA]</scope>
    <source>
        <strain evidence="11">CGMCC 4.7397</strain>
    </source>
</reference>
<feature type="transmembrane region" description="Helical" evidence="9">
    <location>
        <begin position="157"/>
        <end position="178"/>
    </location>
</feature>
<gene>
    <name evidence="10" type="ORF">ACFQH9_04080</name>
</gene>
<comment type="subcellular location">
    <subcellularLocation>
        <location evidence="1">Cell membrane</location>
        <topology evidence="1">Multi-pass membrane protein</topology>
    </subcellularLocation>
</comment>
<dbReference type="Pfam" id="PF02653">
    <property type="entry name" value="BPD_transp_2"/>
    <property type="match status" value="1"/>
</dbReference>
<keyword evidence="3" id="KW-1003">Cell membrane</keyword>
<evidence type="ECO:0000256" key="9">
    <source>
        <dbReference type="SAM" id="Phobius"/>
    </source>
</evidence>
<evidence type="ECO:0000313" key="11">
    <source>
        <dbReference type="Proteomes" id="UP001596119"/>
    </source>
</evidence>
<evidence type="ECO:0000256" key="6">
    <source>
        <dbReference type="ARBA" id="ARBA00022989"/>
    </source>
</evidence>
<feature type="transmembrane region" description="Helical" evidence="9">
    <location>
        <begin position="118"/>
        <end position="137"/>
    </location>
</feature>
<feature type="transmembrane region" description="Helical" evidence="9">
    <location>
        <begin position="263"/>
        <end position="282"/>
    </location>
</feature>
<dbReference type="Proteomes" id="UP001596119">
    <property type="component" value="Unassembled WGS sequence"/>
</dbReference>
<comment type="caution">
    <text evidence="10">The sequence shown here is derived from an EMBL/GenBank/DDBJ whole genome shotgun (WGS) entry which is preliminary data.</text>
</comment>
<keyword evidence="6 9" id="KW-1133">Transmembrane helix</keyword>
<proteinExistence type="predicted"/>
<keyword evidence="4" id="KW-0997">Cell inner membrane</keyword>
<evidence type="ECO:0000256" key="4">
    <source>
        <dbReference type="ARBA" id="ARBA00022519"/>
    </source>
</evidence>
<feature type="transmembrane region" description="Helical" evidence="9">
    <location>
        <begin position="66"/>
        <end position="84"/>
    </location>
</feature>
<name>A0ABW1I1E2_9PSEU</name>
<dbReference type="PANTHER" id="PTHR32196:SF71">
    <property type="entry name" value="AUTOINDUCER 2 IMPORT SYSTEM PERMEASE PROTEIN LSRD"/>
    <property type="match status" value="1"/>
</dbReference>
<feature type="transmembrane region" description="Helical" evidence="9">
    <location>
        <begin position="40"/>
        <end position="59"/>
    </location>
</feature>
<keyword evidence="7 9" id="KW-0472">Membrane</keyword>
<feature type="transmembrane region" description="Helical" evidence="9">
    <location>
        <begin position="12"/>
        <end position="34"/>
    </location>
</feature>
<sequence length="330" mass="32654">MRIGGNSSIAREYGVQLVILLAVLIGLTATSPAFRGEGAVFSTLEGFGFLGVVALGVGVTMIAGELDLSAASIATLAAVTAIQASDLGLLPALLIPTAVGLGIGAIQGLVISGRGINSLVFTVGASVLYQGLSYIVSGGGPVQLTDFDLSDALLVRWGPFSPSSVTGIVLFIVIGVALTRTVVGREIFAIGGGRREALAAGVGLRRPMVTAFALSGGCAALAGAMAAIRGGSAAPNSFGSLLLTGVAAALIGGIALSGGRGSAVHVAIGVVVLSTISAGFAARGSEGYVTELVTGLVLIGAVGLQAGTLALLRRRDRTRAMGLQLAHATH</sequence>
<dbReference type="PANTHER" id="PTHR32196">
    <property type="entry name" value="ABC TRANSPORTER PERMEASE PROTEIN YPHD-RELATED-RELATED"/>
    <property type="match status" value="1"/>
</dbReference>
<accession>A0ABW1I1E2</accession>
<organism evidence="10 11">
    <name type="scientific">Pseudonocardia lutea</name>
    <dbReference type="NCBI Taxonomy" id="2172015"/>
    <lineage>
        <taxon>Bacteria</taxon>
        <taxon>Bacillati</taxon>
        <taxon>Actinomycetota</taxon>
        <taxon>Actinomycetes</taxon>
        <taxon>Pseudonocardiales</taxon>
        <taxon>Pseudonocardiaceae</taxon>
        <taxon>Pseudonocardia</taxon>
    </lineage>
</organism>
<protein>
    <recommendedName>
        <fullName evidence="8">Autoinducer 2 import system permease protein LsrD</fullName>
    </recommendedName>
</protein>
<dbReference type="CDD" id="cd06579">
    <property type="entry name" value="TM_PBP1_transp_AraH_like"/>
    <property type="match status" value="1"/>
</dbReference>
<evidence type="ECO:0000256" key="2">
    <source>
        <dbReference type="ARBA" id="ARBA00022448"/>
    </source>
</evidence>
<dbReference type="EMBL" id="JBHSQK010000007">
    <property type="protein sequence ID" value="MFC5947452.1"/>
    <property type="molecule type" value="Genomic_DNA"/>
</dbReference>
<feature type="transmembrane region" description="Helical" evidence="9">
    <location>
        <begin position="211"/>
        <end position="231"/>
    </location>
</feature>
<evidence type="ECO:0000256" key="1">
    <source>
        <dbReference type="ARBA" id="ARBA00004651"/>
    </source>
</evidence>
<evidence type="ECO:0000256" key="8">
    <source>
        <dbReference type="ARBA" id="ARBA00039381"/>
    </source>
</evidence>
<dbReference type="RefSeq" id="WP_379564321.1">
    <property type="nucleotide sequence ID" value="NZ_JBHSQK010000007.1"/>
</dbReference>
<feature type="transmembrane region" description="Helical" evidence="9">
    <location>
        <begin position="288"/>
        <end position="312"/>
    </location>
</feature>
<evidence type="ECO:0000256" key="3">
    <source>
        <dbReference type="ARBA" id="ARBA00022475"/>
    </source>
</evidence>
<keyword evidence="2" id="KW-0813">Transport</keyword>
<evidence type="ECO:0000256" key="5">
    <source>
        <dbReference type="ARBA" id="ARBA00022692"/>
    </source>
</evidence>
<feature type="transmembrane region" description="Helical" evidence="9">
    <location>
        <begin position="237"/>
        <end position="256"/>
    </location>
</feature>
<evidence type="ECO:0000313" key="10">
    <source>
        <dbReference type="EMBL" id="MFC5947452.1"/>
    </source>
</evidence>
<evidence type="ECO:0000256" key="7">
    <source>
        <dbReference type="ARBA" id="ARBA00023136"/>
    </source>
</evidence>
<keyword evidence="11" id="KW-1185">Reference proteome</keyword>